<feature type="binding site" evidence="8">
    <location>
        <position position="726"/>
    </location>
    <ligand>
        <name>Na(+)</name>
        <dbReference type="ChEBI" id="CHEBI:29101"/>
        <label>1</label>
    </ligand>
</feature>
<evidence type="ECO:0000256" key="3">
    <source>
        <dbReference type="ARBA" id="ARBA00022448"/>
    </source>
</evidence>
<dbReference type="GO" id="GO:0015179">
    <property type="term" value="F:L-amino acid transmembrane transporter activity"/>
    <property type="evidence" value="ECO:0007669"/>
    <property type="project" value="TreeGrafter"/>
</dbReference>
<feature type="transmembrane region" description="Helical" evidence="10">
    <location>
        <begin position="897"/>
        <end position="922"/>
    </location>
</feature>
<evidence type="ECO:0000256" key="9">
    <source>
        <dbReference type="SAM" id="MobiDB-lite"/>
    </source>
</evidence>
<gene>
    <name evidence="11" type="ORF">TCMB3V08_LOCUS2107</name>
</gene>
<keyword evidence="4 10" id="KW-0812">Transmembrane</keyword>
<feature type="transmembrane region" description="Helical" evidence="10">
    <location>
        <begin position="578"/>
        <end position="599"/>
    </location>
</feature>
<feature type="transmembrane region" description="Helical" evidence="10">
    <location>
        <begin position="503"/>
        <end position="529"/>
    </location>
</feature>
<feature type="binding site" evidence="8">
    <location>
        <position position="730"/>
    </location>
    <ligand>
        <name>Na(+)</name>
        <dbReference type="ChEBI" id="CHEBI:29101"/>
        <label>1</label>
    </ligand>
</feature>
<feature type="region of interest" description="Disordered" evidence="9">
    <location>
        <begin position="1085"/>
        <end position="1122"/>
    </location>
</feature>
<evidence type="ECO:0000313" key="11">
    <source>
        <dbReference type="EMBL" id="CAD7569367.1"/>
    </source>
</evidence>
<feature type="transmembrane region" description="Helical" evidence="10">
    <location>
        <begin position="549"/>
        <end position="566"/>
    </location>
</feature>
<feature type="compositionally biased region" description="Polar residues" evidence="9">
    <location>
        <begin position="1108"/>
        <end position="1122"/>
    </location>
</feature>
<dbReference type="GO" id="GO:0005886">
    <property type="term" value="C:plasma membrane"/>
    <property type="evidence" value="ECO:0007669"/>
    <property type="project" value="TreeGrafter"/>
</dbReference>
<dbReference type="PROSITE" id="PS50267">
    <property type="entry name" value="NA_NEUROTRAN_SYMP_3"/>
    <property type="match status" value="1"/>
</dbReference>
<dbReference type="SUPFAM" id="SSF161070">
    <property type="entry name" value="SNF-like"/>
    <property type="match status" value="1"/>
</dbReference>
<feature type="binding site" evidence="8">
    <location>
        <position position="552"/>
    </location>
    <ligand>
        <name>Na(+)</name>
        <dbReference type="ChEBI" id="CHEBI:29101"/>
        <label>1</label>
    </ligand>
</feature>
<feature type="transmembrane region" description="Helical" evidence="10">
    <location>
        <begin position="856"/>
        <end position="877"/>
    </location>
</feature>
<dbReference type="InterPro" id="IPR037272">
    <property type="entry name" value="SNS_sf"/>
</dbReference>
<dbReference type="GO" id="GO:0046872">
    <property type="term" value="F:metal ion binding"/>
    <property type="evidence" value="ECO:0007669"/>
    <property type="project" value="UniProtKB-KW"/>
</dbReference>
<reference evidence="11" key="1">
    <citation type="submission" date="2020-11" db="EMBL/GenBank/DDBJ databases">
        <authorList>
            <person name="Tran Van P."/>
        </authorList>
    </citation>
    <scope>NUCLEOTIDE SEQUENCE</scope>
</reference>
<feature type="binding site" evidence="8">
    <location>
        <position position="584"/>
    </location>
    <ligand>
        <name>Na(+)</name>
        <dbReference type="ChEBI" id="CHEBI:29101"/>
        <label>1</label>
    </ligand>
</feature>
<evidence type="ECO:0000256" key="4">
    <source>
        <dbReference type="ARBA" id="ARBA00022692"/>
    </source>
</evidence>
<feature type="transmembrane region" description="Helical" evidence="10">
    <location>
        <begin position="756"/>
        <end position="785"/>
    </location>
</feature>
<evidence type="ECO:0000256" key="2">
    <source>
        <dbReference type="ARBA" id="ARBA00006459"/>
    </source>
</evidence>
<keyword evidence="7 10" id="KW-0472">Membrane</keyword>
<dbReference type="Pfam" id="PF00209">
    <property type="entry name" value="SNF"/>
    <property type="match status" value="1"/>
</dbReference>
<dbReference type="GO" id="GO:0089718">
    <property type="term" value="P:amino acid import across plasma membrane"/>
    <property type="evidence" value="ECO:0007669"/>
    <property type="project" value="TreeGrafter"/>
</dbReference>
<keyword evidence="3" id="KW-0813">Transport</keyword>
<feature type="transmembrane region" description="Helical" evidence="10">
    <location>
        <begin position="791"/>
        <end position="812"/>
    </location>
</feature>
<dbReference type="AlphaFoldDB" id="A0A7R9IYX9"/>
<sequence length="1122" mass="123608">MLISTAEDGEIEVRISVGQLTTTAVISGTHGIIHEECTTLEQGRRQKTLSLRQNVCAASYYPYSSPVASLVQTDSSQLTSDSLHSGYSFISSHSWYNSPVASLVLTDRSQLTSDSQQLGIYSSPVTSLVLTDSSQLTSDGQHLGIYSSPMTSLVLTDSSQLTSDGQHLARWKRVEYSTAPAIPCNKHAISTCTSEVEIEEVNPHLRGGGSGKPFRKNHPQFSRPMIRTSISPSSAVELNTTSANWEGLIRGSELAFAGGRVENQLGKAAPKFTRPRFRTSISPSSAVELNTTSALANYATEAVEVGGAAVTQCLYTSRHCMSFICVLCCVPGAFLIPFTVMLFLEGIPLFLVELGIGQRMRLGSLGVWNTIHPWLGGIGITSCIVTFFVALYYNVIITWCFFYLFNSFQSDMSHLQSPLPWANCPMINNTEVPECEKSSETAYFWYRTTLDSSPNIDELGELKWWIVILLLLAWVVVFFIMMKGIQSSGKVRHMMVVYFTSMFPYIVLTIFFIRGITLKGASAGLVHMYTPKVEKLLDPKVWLDAATQVFYSFGLAFGSLIAFGSYNTPDNNCVRDVILVSITNAFTAIYASIVVFAILGFKAMTNFDKCLVNNKMKLFQHNLLPNVNVSTDIYESTLANLTAINATMDIDLETCDLSQQLNQEPPFSSPDRGSNLNLPILSSRAQHDKRAAEGTGLAFIVFTQAIVELPGSPFWAVIFFLMLLSLGVGSQIGILEGMLCTIFDIELLKRIRKQYITVLTFSASVCLICFLVGLIFCTGAGEYWLTLFDSFAGTIGLVLVALLETLAVMYVYGHENPFGGTLFPALNTSNDPCFRFTQDIEDMTGYRPGFYWQITWRLLGPLLMLCVLVSSVLNMILEKPHYKAWDANKGMTVEAAYPDWVMVVAILMITVGVLPIIMVFLLRRFQCLKLDVSIHQGAIRRIDTTVSTKEMMGDVDVELEEMNPHLRGGMVKNHLGKTNPSSPDRDSNLDLPVLGGRAQHDSRYIIGWTDTRGRASHLSWVVTGVYFHSPQRPLARHSPLFPVCRGMGLLVRTSGGVHVSAPALLTVRVSTEALKQLTARMAIRGQARGPFTPGVQPQELTGPGSPDPKTQTPTTLPMPSLV</sequence>
<proteinExistence type="inferred from homology"/>
<protein>
    <submittedName>
        <fullName evidence="11">(California timema) hypothetical protein</fullName>
    </submittedName>
</protein>
<dbReference type="GO" id="GO:0005283">
    <property type="term" value="F:amino acid:sodium symporter activity"/>
    <property type="evidence" value="ECO:0007669"/>
    <property type="project" value="TreeGrafter"/>
</dbReference>
<keyword evidence="8" id="KW-0915">Sodium</keyword>
<dbReference type="InterPro" id="IPR000175">
    <property type="entry name" value="Na/ntran_symport"/>
</dbReference>
<evidence type="ECO:0000256" key="10">
    <source>
        <dbReference type="SAM" id="Phobius"/>
    </source>
</evidence>
<evidence type="ECO:0000256" key="6">
    <source>
        <dbReference type="ARBA" id="ARBA00022989"/>
    </source>
</evidence>
<dbReference type="PRINTS" id="PR00176">
    <property type="entry name" value="NANEUSMPORT"/>
</dbReference>
<evidence type="ECO:0000256" key="8">
    <source>
        <dbReference type="PIRSR" id="PIRSR600175-1"/>
    </source>
</evidence>
<feature type="transmembrane region" description="Helical" evidence="10">
    <location>
        <begin position="321"/>
        <end position="352"/>
    </location>
</feature>
<comment type="subcellular location">
    <subcellularLocation>
        <location evidence="1">Membrane</location>
        <topology evidence="1">Multi-pass membrane protein</topology>
    </subcellularLocation>
</comment>
<evidence type="ECO:0000256" key="1">
    <source>
        <dbReference type="ARBA" id="ARBA00004141"/>
    </source>
</evidence>
<keyword evidence="5" id="KW-0769">Symport</keyword>
<feature type="transmembrane region" description="Helical" evidence="10">
    <location>
        <begin position="462"/>
        <end position="482"/>
    </location>
</feature>
<accession>A0A7R9IYX9</accession>
<dbReference type="PANTHER" id="PTHR11616">
    <property type="entry name" value="SODIUM/CHLORIDE DEPENDENT TRANSPORTER"/>
    <property type="match status" value="1"/>
</dbReference>
<keyword evidence="6 10" id="KW-1133">Transmembrane helix</keyword>
<evidence type="ECO:0000256" key="7">
    <source>
        <dbReference type="ARBA" id="ARBA00023136"/>
    </source>
</evidence>
<organism evidence="11">
    <name type="scientific">Timema californicum</name>
    <name type="common">California timema</name>
    <name type="synonym">Walking stick</name>
    <dbReference type="NCBI Taxonomy" id="61474"/>
    <lineage>
        <taxon>Eukaryota</taxon>
        <taxon>Metazoa</taxon>
        <taxon>Ecdysozoa</taxon>
        <taxon>Arthropoda</taxon>
        <taxon>Hexapoda</taxon>
        <taxon>Insecta</taxon>
        <taxon>Pterygota</taxon>
        <taxon>Neoptera</taxon>
        <taxon>Polyneoptera</taxon>
        <taxon>Phasmatodea</taxon>
        <taxon>Timematodea</taxon>
        <taxon>Timematoidea</taxon>
        <taxon>Timematidae</taxon>
        <taxon>Timema</taxon>
    </lineage>
</organism>
<dbReference type="PANTHER" id="PTHR11616:SF236">
    <property type="entry name" value="TRANSPORTER"/>
    <property type="match status" value="1"/>
</dbReference>
<feature type="transmembrane region" description="Helical" evidence="10">
    <location>
        <begin position="373"/>
        <end position="405"/>
    </location>
</feature>
<dbReference type="EMBL" id="OE179645">
    <property type="protein sequence ID" value="CAD7569367.1"/>
    <property type="molecule type" value="Genomic_DNA"/>
</dbReference>
<dbReference type="GO" id="GO:0015187">
    <property type="term" value="F:glycine transmembrane transporter activity"/>
    <property type="evidence" value="ECO:0007669"/>
    <property type="project" value="TreeGrafter"/>
</dbReference>
<evidence type="ECO:0000256" key="5">
    <source>
        <dbReference type="ARBA" id="ARBA00022847"/>
    </source>
</evidence>
<feature type="transmembrane region" description="Helical" evidence="10">
    <location>
        <begin position="714"/>
        <end position="735"/>
    </location>
</feature>
<name>A0A7R9IYX9_TIMCA</name>
<comment type="similarity">
    <text evidence="2">Belongs to the sodium:neurotransmitter symporter (SNF) (TC 2.A.22) family.</text>
</comment>
<keyword evidence="8" id="KW-0479">Metal-binding</keyword>